<dbReference type="Gene3D" id="2.60.120.260">
    <property type="entry name" value="Galactose-binding domain-like"/>
    <property type="match status" value="1"/>
</dbReference>
<keyword evidence="1" id="KW-0732">Signal</keyword>
<evidence type="ECO:0000259" key="3">
    <source>
        <dbReference type="Pfam" id="PF22816"/>
    </source>
</evidence>
<evidence type="ECO:0000256" key="1">
    <source>
        <dbReference type="SAM" id="SignalP"/>
    </source>
</evidence>
<accession>A0AAW2YLP5</accession>
<dbReference type="SUPFAM" id="SSF49785">
    <property type="entry name" value="Galactose-binding domain-like"/>
    <property type="match status" value="1"/>
</dbReference>
<dbReference type="Pfam" id="PF22815">
    <property type="entry name" value="CatAgl_D1"/>
    <property type="match status" value="1"/>
</dbReference>
<feature type="domain" description="Alpha-1,3-glucanase catalytic" evidence="3">
    <location>
        <begin position="320"/>
        <end position="665"/>
    </location>
</feature>
<dbReference type="InterPro" id="IPR011050">
    <property type="entry name" value="Pectin_lyase_fold/virulence"/>
</dbReference>
<dbReference type="SUPFAM" id="SSF51126">
    <property type="entry name" value="Pectin lyase-like"/>
    <property type="match status" value="1"/>
</dbReference>
<proteinExistence type="predicted"/>
<evidence type="ECO:0000259" key="2">
    <source>
        <dbReference type="Pfam" id="PF22815"/>
    </source>
</evidence>
<reference evidence="4 5" key="1">
    <citation type="submission" date="2024-03" db="EMBL/GenBank/DDBJ databases">
        <title>The Acrasis kona genome and developmental transcriptomes reveal deep origins of eukaryotic multicellular pathways.</title>
        <authorList>
            <person name="Sheikh S."/>
            <person name="Fu C.-J."/>
            <person name="Brown M.W."/>
            <person name="Baldauf S.L."/>
        </authorList>
    </citation>
    <scope>NUCLEOTIDE SEQUENCE [LARGE SCALE GENOMIC DNA]</scope>
    <source>
        <strain evidence="4 5">ATCC MYA-3509</strain>
    </source>
</reference>
<keyword evidence="5" id="KW-1185">Reference proteome</keyword>
<dbReference type="Pfam" id="PF22816">
    <property type="entry name" value="CatAgl_D2"/>
    <property type="match status" value="1"/>
</dbReference>
<feature type="domain" description="CBM6/CBM35/CBM36-like 1" evidence="2">
    <location>
        <begin position="142"/>
        <end position="292"/>
    </location>
</feature>
<dbReference type="CDD" id="cd14490">
    <property type="entry name" value="CBM6-CBM35-CBM36_like_1"/>
    <property type="match status" value="1"/>
</dbReference>
<evidence type="ECO:0000313" key="5">
    <source>
        <dbReference type="Proteomes" id="UP001431209"/>
    </source>
</evidence>
<organism evidence="4 5">
    <name type="scientific">Acrasis kona</name>
    <dbReference type="NCBI Taxonomy" id="1008807"/>
    <lineage>
        <taxon>Eukaryota</taxon>
        <taxon>Discoba</taxon>
        <taxon>Heterolobosea</taxon>
        <taxon>Tetramitia</taxon>
        <taxon>Eutetramitia</taxon>
        <taxon>Acrasidae</taxon>
        <taxon>Acrasis</taxon>
    </lineage>
</organism>
<dbReference type="InterPro" id="IPR033801">
    <property type="entry name" value="CBM6-CBM35-CBM36-like_1"/>
</dbReference>
<feature type="signal peptide" evidence="1">
    <location>
        <begin position="1"/>
        <end position="18"/>
    </location>
</feature>
<evidence type="ECO:0000313" key="4">
    <source>
        <dbReference type="EMBL" id="KAL0477970.1"/>
    </source>
</evidence>
<dbReference type="InterPro" id="IPR012334">
    <property type="entry name" value="Pectin_lyas_fold"/>
</dbReference>
<gene>
    <name evidence="4" type="ORF">AKO1_005347</name>
</gene>
<sequence>MKASHALILLIAITAVTAIKYEAEHAHVIGGAVQINDNKVFVKYSNTGDKIIFTINAVKNGPHTMLLNYNANSNTLMEVQVNGHQQEPLKLYHSSNNQKHVIELRVGINSLVLKMSMGEILNLDSITVQDAVPTAKRGATITYTEYEAEDAVTNGLIIGPERKFMTLPSEASGRRAVQLVDKSKYVEFTTKDISNAIVVRFSIPDTPDGKGNVARLSVLADSKFITDLTVTSKWSWVYGAYPFSKRPSDGSPHHFYDEARALFNTTLPKGTKIRLVPSSDIVYTIDVIDMYRVEPPYTQPTTGYVSIADYGADASGKSDSTKSFQSAIADAKSKGANVWIPKGTFSVKERFVLDQITIRGAGPWHSTVVASEPHGVGFFADWAPKGSSKVGLYDFAIIGDTNYRDDQQVDSGMGGAYSDSIIQNVWIEHTKCGLWLDGPFHDLHIVGITVRNVYADGVNFHKGVTNSVVEQSIFRNLGDDGLAMWSDQLVNQNNVFKFNTIQVPGFANGIAIYGGDSNQATDNYVADTVCEGGGLQASNRFGSTLLAGTTLLARSTLDRCGAPNRFNLEHNGAMWFWPSDGEMTNLVNVTDIELNDSSFAGITFWGGHVTKLYFENVNINKAPYAWEANSVSGQVYAINVVAKNIEKTGIHTCTSPDSFKIVDVKGNSGWNSTSCN</sequence>
<dbReference type="Gene3D" id="2.160.20.10">
    <property type="entry name" value="Single-stranded right-handed beta-helix, Pectin lyase-like"/>
    <property type="match status" value="1"/>
</dbReference>
<dbReference type="InterPro" id="IPR055149">
    <property type="entry name" value="Agl_cat_D2"/>
</dbReference>
<comment type="caution">
    <text evidence="4">The sequence shown here is derived from an EMBL/GenBank/DDBJ whole genome shotgun (WGS) entry which is preliminary data.</text>
</comment>
<dbReference type="AlphaFoldDB" id="A0AAW2YLP5"/>
<name>A0AAW2YLP5_9EUKA</name>
<protein>
    <submittedName>
        <fullName evidence="4">Cycloisomaltooligosaccharide glucanotransferase CTA1</fullName>
    </submittedName>
</protein>
<dbReference type="Proteomes" id="UP001431209">
    <property type="component" value="Unassembled WGS sequence"/>
</dbReference>
<dbReference type="EMBL" id="JAOPGA020000288">
    <property type="protein sequence ID" value="KAL0477970.1"/>
    <property type="molecule type" value="Genomic_DNA"/>
</dbReference>
<feature type="chain" id="PRO_5043912764" evidence="1">
    <location>
        <begin position="19"/>
        <end position="676"/>
    </location>
</feature>
<dbReference type="InterPro" id="IPR008979">
    <property type="entry name" value="Galactose-bd-like_sf"/>
</dbReference>